<dbReference type="OMA" id="FNGARAM"/>
<dbReference type="OrthoDB" id="8029436at2759"/>
<proteinExistence type="predicted"/>
<protein>
    <submittedName>
        <fullName evidence="3">Uncharacterized protein</fullName>
    </submittedName>
</protein>
<dbReference type="Proteomes" id="UP000037069">
    <property type="component" value="Unassembled WGS sequence"/>
</dbReference>
<feature type="signal peptide" evidence="2">
    <location>
        <begin position="1"/>
        <end position="41"/>
    </location>
</feature>
<evidence type="ECO:0000313" key="4">
    <source>
        <dbReference type="Proteomes" id="UP000037069"/>
    </source>
</evidence>
<keyword evidence="4" id="KW-1185">Reference proteome</keyword>
<dbReference type="AlphaFoldDB" id="A0A0L0BXY5"/>
<sequence length="564" mass="65718">MLQVLFRKCCRILWKDLSYQQHIIWLFLLILLSQQQRGSEGKPTKWNHSIQRRFMWKQMDSSVDGFVDRVVTGARVMKSMIGDFMPPKQTTSNVMDYLPTETTRIKYIIRNPHTKETKVIRVRPSKKVVKLMAMTPKPLMSDKPKFMHINEPEHVADKLKSMNMKDAEHVTEKFKSMYMINPEKLRQIEKEQELIAEGRLPMKGGARPNYMAYRGEKLKDTKDADMDLHSDNGIVRGRIQEFHDSWKPVYKVGDTPTGFTTFKPFMMSALHTSVVGELLPEPQKQVYEPLTSNDFPEEEPKKSHTYEVTEYTAEESVVQPYTHEYYNQRNPTSSRGSYIKHSPVTTESPNIITQIEDDTATKPYRIEYHSQRGFLPSRGNYRINEATSTTTTTTTTEPTTTTTTTEEPNYPAIFLKKIRNRQNSNYNSKVQQRSKQPELPLDNSWIPSNVTYSSHRDKHISPYHQPLTSTNNAQRTKSQKWPPDVEETYLNTEISLSYDISTTTEVPHLQEYTTQSIHSSSNSRKNVRLKTHHHFSPSFNESKHRNVRQRGSVKYGDRLEIEER</sequence>
<feature type="compositionally biased region" description="Low complexity" evidence="1">
    <location>
        <begin position="389"/>
        <end position="408"/>
    </location>
</feature>
<name>A0A0L0BXY5_LUCCU</name>
<dbReference type="EMBL" id="JRES01001167">
    <property type="protein sequence ID" value="KNC24893.1"/>
    <property type="molecule type" value="Genomic_DNA"/>
</dbReference>
<feature type="compositionally biased region" description="Polar residues" evidence="1">
    <location>
        <begin position="466"/>
        <end position="476"/>
    </location>
</feature>
<organism evidence="3 4">
    <name type="scientific">Lucilia cuprina</name>
    <name type="common">Green bottle fly</name>
    <name type="synonym">Australian sheep blowfly</name>
    <dbReference type="NCBI Taxonomy" id="7375"/>
    <lineage>
        <taxon>Eukaryota</taxon>
        <taxon>Metazoa</taxon>
        <taxon>Ecdysozoa</taxon>
        <taxon>Arthropoda</taxon>
        <taxon>Hexapoda</taxon>
        <taxon>Insecta</taxon>
        <taxon>Pterygota</taxon>
        <taxon>Neoptera</taxon>
        <taxon>Endopterygota</taxon>
        <taxon>Diptera</taxon>
        <taxon>Brachycera</taxon>
        <taxon>Muscomorpha</taxon>
        <taxon>Oestroidea</taxon>
        <taxon>Calliphoridae</taxon>
        <taxon>Luciliinae</taxon>
        <taxon>Lucilia</taxon>
    </lineage>
</organism>
<keyword evidence="2" id="KW-0732">Signal</keyword>
<feature type="region of interest" description="Disordered" evidence="1">
    <location>
        <begin position="386"/>
        <end position="483"/>
    </location>
</feature>
<feature type="compositionally biased region" description="Basic and acidic residues" evidence="1">
    <location>
        <begin position="555"/>
        <end position="564"/>
    </location>
</feature>
<comment type="caution">
    <text evidence="3">The sequence shown here is derived from an EMBL/GenBank/DDBJ whole genome shotgun (WGS) entry which is preliminary data.</text>
</comment>
<evidence type="ECO:0000313" key="3">
    <source>
        <dbReference type="EMBL" id="KNC24893.1"/>
    </source>
</evidence>
<gene>
    <name evidence="3" type="ORF">FF38_03014</name>
</gene>
<evidence type="ECO:0000256" key="1">
    <source>
        <dbReference type="SAM" id="MobiDB-lite"/>
    </source>
</evidence>
<feature type="compositionally biased region" description="Polar residues" evidence="1">
    <location>
        <begin position="421"/>
        <end position="434"/>
    </location>
</feature>
<feature type="chain" id="PRO_5005535528" evidence="2">
    <location>
        <begin position="42"/>
        <end position="564"/>
    </location>
</feature>
<evidence type="ECO:0000256" key="2">
    <source>
        <dbReference type="SAM" id="SignalP"/>
    </source>
</evidence>
<feature type="region of interest" description="Disordered" evidence="1">
    <location>
        <begin position="534"/>
        <end position="564"/>
    </location>
</feature>
<reference evidence="3 4" key="1">
    <citation type="journal article" date="2015" name="Nat. Commun.">
        <title>Lucilia cuprina genome unlocks parasitic fly biology to underpin future interventions.</title>
        <authorList>
            <person name="Anstead C.A."/>
            <person name="Korhonen P.K."/>
            <person name="Young N.D."/>
            <person name="Hall R.S."/>
            <person name="Jex A.R."/>
            <person name="Murali S.C."/>
            <person name="Hughes D.S."/>
            <person name="Lee S.F."/>
            <person name="Perry T."/>
            <person name="Stroehlein A.J."/>
            <person name="Ansell B.R."/>
            <person name="Breugelmans B."/>
            <person name="Hofmann A."/>
            <person name="Qu J."/>
            <person name="Dugan S."/>
            <person name="Lee S.L."/>
            <person name="Chao H."/>
            <person name="Dinh H."/>
            <person name="Han Y."/>
            <person name="Doddapaneni H.V."/>
            <person name="Worley K.C."/>
            <person name="Muzny D.M."/>
            <person name="Ioannidis P."/>
            <person name="Waterhouse R.M."/>
            <person name="Zdobnov E.M."/>
            <person name="James P.J."/>
            <person name="Bagnall N.H."/>
            <person name="Kotze A.C."/>
            <person name="Gibbs R.A."/>
            <person name="Richards S."/>
            <person name="Batterham P."/>
            <person name="Gasser R.B."/>
        </authorList>
    </citation>
    <scope>NUCLEOTIDE SEQUENCE [LARGE SCALE GENOMIC DNA]</scope>
    <source>
        <strain evidence="3 4">LS</strain>
        <tissue evidence="3">Full body</tissue>
    </source>
</reference>
<accession>A0A0L0BXY5</accession>